<sequence>MALRPASLGCISLADWQQGKPVSSVTEESMPRCGYLGAVQYPKKQNERNGSSELKPWKYDTGYHPSECSSDGKSGQESKLQWSNGISNFHVPIDNGLIKQIKQPMPHSPTWDWELTEVTLPVKQPKAPERWSCTVCQVDATSEHNLQGHLVGQKHQSKVLSLNRNNGGRHLTTTHALQQEQSTAMDYVYLGSPSAGGKLPLSGSDGRNVASSEMALYFCKVCKVQCINEVMFEDHRREKQHRVTVCKQKRKTFCKVCKLQCYSEQMFASHLTGKKHQKKCKANGAFAMGR</sequence>
<dbReference type="SMART" id="SM00451">
    <property type="entry name" value="ZnF_U1"/>
    <property type="match status" value="3"/>
</dbReference>
<feature type="domain" description="U1-type" evidence="2">
    <location>
        <begin position="249"/>
        <end position="283"/>
    </location>
</feature>
<dbReference type="GO" id="GO:0008270">
    <property type="term" value="F:zinc ion binding"/>
    <property type="evidence" value="ECO:0007669"/>
    <property type="project" value="InterPro"/>
</dbReference>
<dbReference type="InterPro" id="IPR013087">
    <property type="entry name" value="Znf_C2H2_type"/>
</dbReference>
<keyword evidence="4" id="KW-1185">Reference proteome</keyword>
<name>A0A835AAB0_9POAL</name>
<dbReference type="Pfam" id="PF12874">
    <property type="entry name" value="zf-met"/>
    <property type="match status" value="3"/>
</dbReference>
<dbReference type="InterPro" id="IPR036236">
    <property type="entry name" value="Znf_C2H2_sf"/>
</dbReference>
<evidence type="ECO:0008006" key="5">
    <source>
        <dbReference type="Google" id="ProtNLM"/>
    </source>
</evidence>
<dbReference type="SUPFAM" id="SSF57667">
    <property type="entry name" value="beta-beta-alpha zinc fingers"/>
    <property type="match status" value="3"/>
</dbReference>
<dbReference type="SMART" id="SM00355">
    <property type="entry name" value="ZnF_C2H2"/>
    <property type="match status" value="3"/>
</dbReference>
<dbReference type="Gene3D" id="3.30.160.60">
    <property type="entry name" value="Classic Zinc Finger"/>
    <property type="match status" value="2"/>
</dbReference>
<feature type="domain" description="C2H2-type" evidence="1">
    <location>
        <begin position="131"/>
        <end position="155"/>
    </location>
</feature>
<organism evidence="3 4">
    <name type="scientific">Digitaria exilis</name>
    <dbReference type="NCBI Taxonomy" id="1010633"/>
    <lineage>
        <taxon>Eukaryota</taxon>
        <taxon>Viridiplantae</taxon>
        <taxon>Streptophyta</taxon>
        <taxon>Embryophyta</taxon>
        <taxon>Tracheophyta</taxon>
        <taxon>Spermatophyta</taxon>
        <taxon>Magnoliopsida</taxon>
        <taxon>Liliopsida</taxon>
        <taxon>Poales</taxon>
        <taxon>Poaceae</taxon>
        <taxon>PACMAD clade</taxon>
        <taxon>Panicoideae</taxon>
        <taxon>Panicodae</taxon>
        <taxon>Paniceae</taxon>
        <taxon>Anthephorinae</taxon>
        <taxon>Digitaria</taxon>
    </lineage>
</organism>
<feature type="domain" description="U1-type" evidence="2">
    <location>
        <begin position="214"/>
        <end position="248"/>
    </location>
</feature>
<evidence type="ECO:0000313" key="3">
    <source>
        <dbReference type="EMBL" id="KAF8657733.1"/>
    </source>
</evidence>
<dbReference type="AlphaFoldDB" id="A0A835AAB0"/>
<evidence type="ECO:0000259" key="1">
    <source>
        <dbReference type="SMART" id="SM00355"/>
    </source>
</evidence>
<dbReference type="OrthoDB" id="434647at2759"/>
<feature type="domain" description="U1-type" evidence="2">
    <location>
        <begin position="128"/>
        <end position="162"/>
    </location>
</feature>
<evidence type="ECO:0000259" key="2">
    <source>
        <dbReference type="SMART" id="SM00451"/>
    </source>
</evidence>
<protein>
    <recommendedName>
        <fullName evidence="5">C2H2-type domain-containing protein</fullName>
    </recommendedName>
</protein>
<dbReference type="PANTHER" id="PTHR47487:SF9">
    <property type="entry name" value="OS09G0421700 PROTEIN"/>
    <property type="match status" value="1"/>
</dbReference>
<comment type="caution">
    <text evidence="3">The sequence shown here is derived from an EMBL/GenBank/DDBJ whole genome shotgun (WGS) entry which is preliminary data.</text>
</comment>
<dbReference type="EMBL" id="JACEFO010002487">
    <property type="protein sequence ID" value="KAF8657733.1"/>
    <property type="molecule type" value="Genomic_DNA"/>
</dbReference>
<dbReference type="PANTHER" id="PTHR47487">
    <property type="entry name" value="OS06G0651300 PROTEIN-RELATED"/>
    <property type="match status" value="1"/>
</dbReference>
<gene>
    <name evidence="3" type="ORF">HU200_059893</name>
</gene>
<feature type="domain" description="C2H2-type" evidence="1">
    <location>
        <begin position="252"/>
        <end position="276"/>
    </location>
</feature>
<feature type="domain" description="C2H2-type" evidence="1">
    <location>
        <begin position="217"/>
        <end position="241"/>
    </location>
</feature>
<reference evidence="3" key="1">
    <citation type="submission" date="2020-07" db="EMBL/GenBank/DDBJ databases">
        <title>Genome sequence and genetic diversity analysis of an under-domesticated orphan crop, white fonio (Digitaria exilis).</title>
        <authorList>
            <person name="Bennetzen J.L."/>
            <person name="Chen S."/>
            <person name="Ma X."/>
            <person name="Wang X."/>
            <person name="Yssel A.E.J."/>
            <person name="Chaluvadi S.R."/>
            <person name="Johnson M."/>
            <person name="Gangashetty P."/>
            <person name="Hamidou F."/>
            <person name="Sanogo M.D."/>
            <person name="Zwaenepoel A."/>
            <person name="Wallace J."/>
            <person name="Van De Peer Y."/>
            <person name="Van Deynze A."/>
        </authorList>
    </citation>
    <scope>NUCLEOTIDE SEQUENCE</scope>
    <source>
        <tissue evidence="3">Leaves</tissue>
    </source>
</reference>
<accession>A0A835AAB0</accession>
<evidence type="ECO:0000313" key="4">
    <source>
        <dbReference type="Proteomes" id="UP000636709"/>
    </source>
</evidence>
<dbReference type="Proteomes" id="UP000636709">
    <property type="component" value="Unassembled WGS sequence"/>
</dbReference>
<proteinExistence type="predicted"/>
<dbReference type="GO" id="GO:0003676">
    <property type="term" value="F:nucleic acid binding"/>
    <property type="evidence" value="ECO:0007669"/>
    <property type="project" value="InterPro"/>
</dbReference>
<dbReference type="InterPro" id="IPR003604">
    <property type="entry name" value="Matrin/U1-like-C_Znf_C2H2"/>
</dbReference>